<sequence length="107" mass="11862">MLRADRDENRIGRSGGLERAIRKNRAVRRERKRPDAMRHDVHPVAAGSERVDDARHAGGRGVVSDEQCDAANIGDRHPAFPVPATAARSNAISHPLLTARCQERLLR</sequence>
<name>A0AAN1XSL2_UNVUL</name>
<evidence type="ECO:0000313" key="3">
    <source>
        <dbReference type="Proteomes" id="UP001317532"/>
    </source>
</evidence>
<feature type="region of interest" description="Disordered" evidence="1">
    <location>
        <begin position="1"/>
        <end position="62"/>
    </location>
</feature>
<dbReference type="Proteomes" id="UP001317532">
    <property type="component" value="Chromosome"/>
</dbReference>
<proteinExistence type="predicted"/>
<dbReference type="AlphaFoldDB" id="A0AAN1XSL2"/>
<keyword evidence="3" id="KW-1185">Reference proteome</keyword>
<gene>
    <name evidence="2" type="ORF">WPS_02450</name>
</gene>
<feature type="compositionally biased region" description="Basic residues" evidence="1">
    <location>
        <begin position="22"/>
        <end position="31"/>
    </location>
</feature>
<evidence type="ECO:0000256" key="1">
    <source>
        <dbReference type="SAM" id="MobiDB-lite"/>
    </source>
</evidence>
<dbReference type="KEGG" id="vab:WPS_02450"/>
<reference evidence="2 3" key="1">
    <citation type="journal article" date="2022" name="ISME Commun">
        <title>Vulcanimicrobium alpinus gen. nov. sp. nov., the first cultivated representative of the candidate phylum 'Eremiobacterota', is a metabolically versatile aerobic anoxygenic phototroph.</title>
        <authorList>
            <person name="Yabe S."/>
            <person name="Muto K."/>
            <person name="Abe K."/>
            <person name="Yokota A."/>
            <person name="Staudigel H."/>
            <person name="Tebo B.M."/>
        </authorList>
    </citation>
    <scope>NUCLEOTIDE SEQUENCE [LARGE SCALE GENOMIC DNA]</scope>
    <source>
        <strain evidence="2 3">WC8-2</strain>
    </source>
</reference>
<protein>
    <submittedName>
        <fullName evidence="2">Uncharacterized protein</fullName>
    </submittedName>
</protein>
<feature type="compositionally biased region" description="Basic and acidic residues" evidence="1">
    <location>
        <begin position="1"/>
        <end position="11"/>
    </location>
</feature>
<accession>A0AAN1XSL2</accession>
<organism evidence="2 3">
    <name type="scientific">Vulcanimicrobium alpinum</name>
    <dbReference type="NCBI Taxonomy" id="3016050"/>
    <lineage>
        <taxon>Bacteria</taxon>
        <taxon>Bacillati</taxon>
        <taxon>Vulcanimicrobiota</taxon>
        <taxon>Vulcanimicrobiia</taxon>
        <taxon>Vulcanimicrobiales</taxon>
        <taxon>Vulcanimicrobiaceae</taxon>
        <taxon>Vulcanimicrobium</taxon>
    </lineage>
</organism>
<dbReference type="EMBL" id="AP025523">
    <property type="protein sequence ID" value="BDE04969.1"/>
    <property type="molecule type" value="Genomic_DNA"/>
</dbReference>
<evidence type="ECO:0000313" key="2">
    <source>
        <dbReference type="EMBL" id="BDE04969.1"/>
    </source>
</evidence>
<feature type="compositionally biased region" description="Basic and acidic residues" evidence="1">
    <location>
        <begin position="32"/>
        <end position="42"/>
    </location>
</feature>